<reference evidence="9" key="1">
    <citation type="submission" date="2021-02" db="EMBL/GenBank/DDBJ databases">
        <authorList>
            <person name="Nowell W R."/>
        </authorList>
    </citation>
    <scope>NUCLEOTIDE SEQUENCE</scope>
</reference>
<dbReference type="GO" id="GO:0000978">
    <property type="term" value="F:RNA polymerase II cis-regulatory region sequence-specific DNA binding"/>
    <property type="evidence" value="ECO:0007669"/>
    <property type="project" value="TreeGrafter"/>
</dbReference>
<evidence type="ECO:0000256" key="2">
    <source>
        <dbReference type="ARBA" id="ARBA00023015"/>
    </source>
</evidence>
<feature type="compositionally biased region" description="Low complexity" evidence="7">
    <location>
        <begin position="251"/>
        <end position="272"/>
    </location>
</feature>
<organism evidence="9 10">
    <name type="scientific">Adineta ricciae</name>
    <name type="common">Rotifer</name>
    <dbReference type="NCBI Taxonomy" id="249248"/>
    <lineage>
        <taxon>Eukaryota</taxon>
        <taxon>Metazoa</taxon>
        <taxon>Spiralia</taxon>
        <taxon>Gnathifera</taxon>
        <taxon>Rotifera</taxon>
        <taxon>Eurotatoria</taxon>
        <taxon>Bdelloidea</taxon>
        <taxon>Adinetida</taxon>
        <taxon>Adinetidae</taxon>
        <taxon>Adineta</taxon>
    </lineage>
</organism>
<sequence length="535" mass="61374">MYQSKGTERYKKNLRVLLFRCLSSSTRTECIYTIEDFIPFCQSKKKSLQTYTFPSIPSQHYHHLMPESPLQHKLSTNTINANSHVSRVSSNMSPNSQLEHEKRVRREIANSNERRRMQSINTGFQSLKILIPHSCGEKLSKACILQRAADHIKSLETEKLKLQSQNEQFRILIKSFQIDSTSVLQAQRRLSTNDPDDSILLLNNETKPIISSDDNNDEQLRLYQDAKNRHTYTHNWHDASQYVQSHKEEQQQQQQQHYYHPSSSSSSSLYRSNPKQPSTSDTTYMIVKQNQPSQRCYKTNSLDQNSDNGIVIVERCQLRAQSVDTNNNNNSSSSSSHVVDHAISRRNLQTIVEAIRHLEGDDALANMNPQQSSSSQEDLPAQLKAMISEKFQQQQINKSSSSSSVPTNTIYQQTINVYDQQHTTSTLHDVDLHQKPPKKRKITYNEDDDTIEQQTMIQKHELPPICSPDVHHHEQISSESSPPPPSSSSQTIISNLVVRSPPRVAQLFQEHLIQRSARYPPPSLLSTNIHRHQQP</sequence>
<dbReference type="PROSITE" id="PS50888">
    <property type="entry name" value="BHLH"/>
    <property type="match status" value="1"/>
</dbReference>
<keyword evidence="2" id="KW-0805">Transcription regulation</keyword>
<dbReference type="GO" id="GO:0046983">
    <property type="term" value="F:protein dimerization activity"/>
    <property type="evidence" value="ECO:0007669"/>
    <property type="project" value="InterPro"/>
</dbReference>
<dbReference type="PANTHER" id="PTHR15741:SF27">
    <property type="entry name" value="TRANSCRIPTION FACTOR AP-4"/>
    <property type="match status" value="1"/>
</dbReference>
<name>A0A815JY27_ADIRI</name>
<dbReference type="OrthoDB" id="10029128at2759"/>
<dbReference type="InterPro" id="IPR036638">
    <property type="entry name" value="HLH_DNA-bd_sf"/>
</dbReference>
<evidence type="ECO:0000256" key="5">
    <source>
        <dbReference type="ARBA" id="ARBA00023242"/>
    </source>
</evidence>
<keyword evidence="5" id="KW-0539">Nucleus</keyword>
<evidence type="ECO:0000256" key="3">
    <source>
        <dbReference type="ARBA" id="ARBA00023125"/>
    </source>
</evidence>
<keyword evidence="4" id="KW-0804">Transcription</keyword>
<keyword evidence="6" id="KW-0175">Coiled coil</keyword>
<feature type="region of interest" description="Disordered" evidence="7">
    <location>
        <begin position="463"/>
        <end position="491"/>
    </location>
</feature>
<dbReference type="Gene3D" id="4.10.280.10">
    <property type="entry name" value="Helix-loop-helix DNA-binding domain"/>
    <property type="match status" value="1"/>
</dbReference>
<proteinExistence type="predicted"/>
<feature type="coiled-coil region" evidence="6">
    <location>
        <begin position="145"/>
        <end position="172"/>
    </location>
</feature>
<protein>
    <recommendedName>
        <fullName evidence="8">BHLH domain-containing protein</fullName>
    </recommendedName>
</protein>
<evidence type="ECO:0000313" key="10">
    <source>
        <dbReference type="Proteomes" id="UP000663852"/>
    </source>
</evidence>
<dbReference type="InterPro" id="IPR011598">
    <property type="entry name" value="bHLH_dom"/>
</dbReference>
<dbReference type="SUPFAM" id="SSF47459">
    <property type="entry name" value="HLH, helix-loop-helix DNA-binding domain"/>
    <property type="match status" value="1"/>
</dbReference>
<evidence type="ECO:0000313" key="9">
    <source>
        <dbReference type="EMBL" id="CAF1387783.1"/>
    </source>
</evidence>
<dbReference type="Pfam" id="PF00010">
    <property type="entry name" value="HLH"/>
    <property type="match status" value="1"/>
</dbReference>
<dbReference type="CDD" id="cd11419">
    <property type="entry name" value="bHLHzip_TFAP4"/>
    <property type="match status" value="1"/>
</dbReference>
<dbReference type="SMART" id="SM00353">
    <property type="entry name" value="HLH"/>
    <property type="match status" value="1"/>
</dbReference>
<evidence type="ECO:0000256" key="6">
    <source>
        <dbReference type="SAM" id="Coils"/>
    </source>
</evidence>
<dbReference type="AlphaFoldDB" id="A0A815JY27"/>
<evidence type="ECO:0000256" key="4">
    <source>
        <dbReference type="ARBA" id="ARBA00023163"/>
    </source>
</evidence>
<dbReference type="GO" id="GO:0005634">
    <property type="term" value="C:nucleus"/>
    <property type="evidence" value="ECO:0007669"/>
    <property type="project" value="UniProtKB-SubCell"/>
</dbReference>
<comment type="subcellular location">
    <subcellularLocation>
        <location evidence="1">Nucleus</location>
    </subcellularLocation>
</comment>
<keyword evidence="3" id="KW-0238">DNA-binding</keyword>
<gene>
    <name evidence="9" type="ORF">EDS130_LOCUS35298</name>
</gene>
<dbReference type="EMBL" id="CAJNOJ010000308">
    <property type="protein sequence ID" value="CAF1387783.1"/>
    <property type="molecule type" value="Genomic_DNA"/>
</dbReference>
<feature type="region of interest" description="Disordered" evidence="7">
    <location>
        <begin position="516"/>
        <end position="535"/>
    </location>
</feature>
<dbReference type="InterPro" id="IPR052207">
    <property type="entry name" value="Max-like/E-box_TFs"/>
</dbReference>
<dbReference type="Proteomes" id="UP000663852">
    <property type="component" value="Unassembled WGS sequence"/>
</dbReference>
<evidence type="ECO:0000259" key="8">
    <source>
        <dbReference type="PROSITE" id="PS50888"/>
    </source>
</evidence>
<dbReference type="GO" id="GO:0000981">
    <property type="term" value="F:DNA-binding transcription factor activity, RNA polymerase II-specific"/>
    <property type="evidence" value="ECO:0007669"/>
    <property type="project" value="TreeGrafter"/>
</dbReference>
<evidence type="ECO:0000256" key="1">
    <source>
        <dbReference type="ARBA" id="ARBA00004123"/>
    </source>
</evidence>
<dbReference type="PANTHER" id="PTHR15741">
    <property type="entry name" value="BASIC HELIX-LOOP-HELIX ZIP TRANSCRIPTION FACTOR"/>
    <property type="match status" value="1"/>
</dbReference>
<accession>A0A815JY27</accession>
<evidence type="ECO:0000256" key="7">
    <source>
        <dbReference type="SAM" id="MobiDB-lite"/>
    </source>
</evidence>
<comment type="caution">
    <text evidence="9">The sequence shown here is derived from an EMBL/GenBank/DDBJ whole genome shotgun (WGS) entry which is preliminary data.</text>
</comment>
<feature type="domain" description="BHLH" evidence="8">
    <location>
        <begin position="104"/>
        <end position="155"/>
    </location>
</feature>
<feature type="region of interest" description="Disordered" evidence="7">
    <location>
        <begin position="242"/>
        <end position="281"/>
    </location>
</feature>